<evidence type="ECO:0000256" key="1">
    <source>
        <dbReference type="SAM" id="Coils"/>
    </source>
</evidence>
<keyword evidence="4" id="KW-1185">Reference proteome</keyword>
<evidence type="ECO:0000256" key="2">
    <source>
        <dbReference type="SAM" id="MobiDB-lite"/>
    </source>
</evidence>
<name>A0ABD1ZRM2_9MARC</name>
<feature type="coiled-coil region" evidence="1">
    <location>
        <begin position="282"/>
        <end position="316"/>
    </location>
</feature>
<dbReference type="EMBL" id="JBHFFA010000001">
    <property type="protein sequence ID" value="KAL2652804.1"/>
    <property type="molecule type" value="Genomic_DNA"/>
</dbReference>
<proteinExistence type="predicted"/>
<dbReference type="Proteomes" id="UP001605036">
    <property type="component" value="Unassembled WGS sequence"/>
</dbReference>
<protein>
    <submittedName>
        <fullName evidence="3">Uncharacterized protein</fullName>
    </submittedName>
</protein>
<feature type="region of interest" description="Disordered" evidence="2">
    <location>
        <begin position="1"/>
        <end position="71"/>
    </location>
</feature>
<organism evidence="3 4">
    <name type="scientific">Riccia fluitans</name>
    <dbReference type="NCBI Taxonomy" id="41844"/>
    <lineage>
        <taxon>Eukaryota</taxon>
        <taxon>Viridiplantae</taxon>
        <taxon>Streptophyta</taxon>
        <taxon>Embryophyta</taxon>
        <taxon>Marchantiophyta</taxon>
        <taxon>Marchantiopsida</taxon>
        <taxon>Marchantiidae</taxon>
        <taxon>Marchantiales</taxon>
        <taxon>Ricciaceae</taxon>
        <taxon>Riccia</taxon>
    </lineage>
</organism>
<reference evidence="3 4" key="1">
    <citation type="submission" date="2024-09" db="EMBL/GenBank/DDBJ databases">
        <title>Chromosome-scale assembly of Riccia fluitans.</title>
        <authorList>
            <person name="Paukszto L."/>
            <person name="Sawicki J."/>
            <person name="Karawczyk K."/>
            <person name="Piernik-Szablinska J."/>
            <person name="Szczecinska M."/>
            <person name="Mazdziarz M."/>
        </authorList>
    </citation>
    <scope>NUCLEOTIDE SEQUENCE [LARGE SCALE GENOMIC DNA]</scope>
    <source>
        <strain evidence="3">Rf_01</strain>
        <tissue evidence="3">Aerial parts of the thallus</tissue>
    </source>
</reference>
<sequence length="319" mass="35676">MGGRQALNGSRQKAIEQIPLPPPGQKKKKNKTPAVQPGLERNSSAQPPAREQRAALATVEEERPDIGPRYNDEEVRRLHLELFVQLGPAPPTAGVPQPIPVGKTLLDRLAEISRPEAMSGTTEEDQAVRDVVRDPDLPCIVPGETSEASMARYSEQMVAVVKHWTMEKADGRTDALTSVLCAAVASWARDLKQEVAEDRRTRSILTERANGAQAERDAARQKYELSVSPHPALGELMEAMDARIQSAKKDAARLREHTSQIMSEWQNSNIQWNQNSIADHWAEEAEKRVQERDEELRQAQDELRRAREELAQNRADGEK</sequence>
<dbReference type="AlphaFoldDB" id="A0ABD1ZRM2"/>
<evidence type="ECO:0000313" key="4">
    <source>
        <dbReference type="Proteomes" id="UP001605036"/>
    </source>
</evidence>
<accession>A0ABD1ZRM2</accession>
<keyword evidence="1" id="KW-0175">Coiled coil</keyword>
<evidence type="ECO:0000313" key="3">
    <source>
        <dbReference type="EMBL" id="KAL2652804.1"/>
    </source>
</evidence>
<feature type="coiled-coil region" evidence="1">
    <location>
        <begin position="188"/>
        <end position="257"/>
    </location>
</feature>
<gene>
    <name evidence="3" type="ORF">R1flu_020932</name>
</gene>
<feature type="compositionally biased region" description="Basic and acidic residues" evidence="2">
    <location>
        <begin position="60"/>
        <end position="71"/>
    </location>
</feature>
<comment type="caution">
    <text evidence="3">The sequence shown here is derived from an EMBL/GenBank/DDBJ whole genome shotgun (WGS) entry which is preliminary data.</text>
</comment>